<dbReference type="PANTHER" id="PTHR34478">
    <property type="entry name" value="PROTEIN LEMA"/>
    <property type="match status" value="1"/>
</dbReference>
<proteinExistence type="inferred from homology"/>
<dbReference type="InterPro" id="IPR007156">
    <property type="entry name" value="MamQ_LemA"/>
</dbReference>
<keyword evidence="7" id="KW-1185">Reference proteome</keyword>
<dbReference type="EMBL" id="CP013729">
    <property type="protein sequence ID" value="ALV08987.1"/>
    <property type="molecule type" value="Genomic_DNA"/>
</dbReference>
<keyword evidence="3" id="KW-0812">Transmembrane</keyword>
<evidence type="ECO:0000256" key="3">
    <source>
        <dbReference type="ARBA" id="ARBA00022692"/>
    </source>
</evidence>
<protein>
    <submittedName>
        <fullName evidence="6">Uncharacterized protein</fullName>
    </submittedName>
</protein>
<dbReference type="PANTHER" id="PTHR34478:SF1">
    <property type="entry name" value="PROTEIN LEMA"/>
    <property type="match status" value="1"/>
</dbReference>
<dbReference type="Gene3D" id="1.20.1440.20">
    <property type="entry name" value="LemA-like domain"/>
    <property type="match status" value="1"/>
</dbReference>
<keyword evidence="5" id="KW-0472">Membrane</keyword>
<evidence type="ECO:0000313" key="7">
    <source>
        <dbReference type="Proteomes" id="UP000060699"/>
    </source>
</evidence>
<dbReference type="OrthoDB" id="9804152at2"/>
<evidence type="ECO:0000256" key="4">
    <source>
        <dbReference type="ARBA" id="ARBA00022989"/>
    </source>
</evidence>
<reference evidence="6 7" key="1">
    <citation type="submission" date="2015-12" db="EMBL/GenBank/DDBJ databases">
        <title>Complete genome of Roseateles depolymerans KCTC 42856.</title>
        <authorList>
            <person name="Kim K.M."/>
        </authorList>
    </citation>
    <scope>NUCLEOTIDE SEQUENCE [LARGE SCALE GENOMIC DNA]</scope>
    <source>
        <strain evidence="6 7">KCTC 42856</strain>
    </source>
</reference>
<evidence type="ECO:0000256" key="5">
    <source>
        <dbReference type="ARBA" id="ARBA00023136"/>
    </source>
</evidence>
<accession>A0A0U3NA09</accession>
<dbReference type="InterPro" id="IPR023353">
    <property type="entry name" value="LemA-like_dom_sf"/>
</dbReference>
<dbReference type="SUPFAM" id="SSF140478">
    <property type="entry name" value="LemA-like"/>
    <property type="match status" value="1"/>
</dbReference>
<organism evidence="6 7">
    <name type="scientific">Roseateles depolymerans</name>
    <dbReference type="NCBI Taxonomy" id="76731"/>
    <lineage>
        <taxon>Bacteria</taxon>
        <taxon>Pseudomonadati</taxon>
        <taxon>Pseudomonadota</taxon>
        <taxon>Betaproteobacteria</taxon>
        <taxon>Burkholderiales</taxon>
        <taxon>Sphaerotilaceae</taxon>
        <taxon>Roseateles</taxon>
    </lineage>
</organism>
<comment type="similarity">
    <text evidence="2">Belongs to the LemA family.</text>
</comment>
<dbReference type="STRING" id="76731.RD2015_4546"/>
<dbReference type="Pfam" id="PF04011">
    <property type="entry name" value="LemA"/>
    <property type="match status" value="1"/>
</dbReference>
<dbReference type="KEGG" id="rdp:RD2015_4546"/>
<keyword evidence="4" id="KW-1133">Transmembrane helix</keyword>
<evidence type="ECO:0000256" key="1">
    <source>
        <dbReference type="ARBA" id="ARBA00004167"/>
    </source>
</evidence>
<evidence type="ECO:0000313" key="6">
    <source>
        <dbReference type="EMBL" id="ALV08987.1"/>
    </source>
</evidence>
<dbReference type="AlphaFoldDB" id="A0A0U3NA09"/>
<gene>
    <name evidence="6" type="ORF">RD2015_4546</name>
</gene>
<dbReference type="GO" id="GO:0016020">
    <property type="term" value="C:membrane"/>
    <property type="evidence" value="ECO:0007669"/>
    <property type="project" value="UniProtKB-SubCell"/>
</dbReference>
<dbReference type="RefSeq" id="WP_058936842.1">
    <property type="nucleotide sequence ID" value="NZ_CP013729.1"/>
</dbReference>
<evidence type="ECO:0000256" key="2">
    <source>
        <dbReference type="ARBA" id="ARBA00008854"/>
    </source>
</evidence>
<dbReference type="Proteomes" id="UP000060699">
    <property type="component" value="Chromosome"/>
</dbReference>
<comment type="subcellular location">
    <subcellularLocation>
        <location evidence="1">Membrane</location>
        <topology evidence="1">Single-pass membrane protein</topology>
    </subcellularLocation>
</comment>
<name>A0A0U3NA09_9BURK</name>
<sequence>MTVFWERALWVIGAVLLFWGIGAYNRVMLLRNEIGKAFAQLDEALTRRATLGDALLGHLRERLPSEQASIDALAAAQAEAQAAAQAVRARPHAADPIAQLAITSAVHGAALTRLISLVEHHSELVSDAELYGVVDELKLVDRQRAFARQVFNQAVQNYNEAVRQFPTRVLVSFFGFSESRSL</sequence>